<protein>
    <submittedName>
        <fullName evidence="8">MFS transporter</fullName>
    </submittedName>
</protein>
<feature type="transmembrane region" description="Helical" evidence="6">
    <location>
        <begin position="396"/>
        <end position="417"/>
    </location>
</feature>
<comment type="subcellular location">
    <subcellularLocation>
        <location evidence="1">Cell membrane</location>
        <topology evidence="1">Multi-pass membrane protein</topology>
    </subcellularLocation>
</comment>
<feature type="transmembrane region" description="Helical" evidence="6">
    <location>
        <begin position="306"/>
        <end position="328"/>
    </location>
</feature>
<dbReference type="SUPFAM" id="SSF103473">
    <property type="entry name" value="MFS general substrate transporter"/>
    <property type="match status" value="1"/>
</dbReference>
<keyword evidence="3 6" id="KW-1133">Transmembrane helix</keyword>
<accession>A0ABV1JY71</accession>
<dbReference type="InterPro" id="IPR020846">
    <property type="entry name" value="MFS_dom"/>
</dbReference>
<feature type="transmembrane region" description="Helical" evidence="6">
    <location>
        <begin position="368"/>
        <end position="390"/>
    </location>
</feature>
<dbReference type="EMBL" id="JBEDNP010000011">
    <property type="protein sequence ID" value="MEQ3540906.1"/>
    <property type="molecule type" value="Genomic_DNA"/>
</dbReference>
<dbReference type="InterPro" id="IPR052524">
    <property type="entry name" value="MFS_Cyanate_Porter"/>
</dbReference>
<evidence type="ECO:0000259" key="7">
    <source>
        <dbReference type="PROSITE" id="PS50850"/>
    </source>
</evidence>
<proteinExistence type="predicted"/>
<feature type="domain" description="Major facilitator superfamily (MFS) profile" evidence="7">
    <location>
        <begin position="31"/>
        <end position="422"/>
    </location>
</feature>
<evidence type="ECO:0000313" key="9">
    <source>
        <dbReference type="Proteomes" id="UP001464923"/>
    </source>
</evidence>
<evidence type="ECO:0000256" key="2">
    <source>
        <dbReference type="ARBA" id="ARBA00022692"/>
    </source>
</evidence>
<reference evidence="8 9" key="1">
    <citation type="submission" date="2024-03" db="EMBL/GenBank/DDBJ databases">
        <title>Draft genome sequence of Pseudonocardia tropica JCM 19149.</title>
        <authorList>
            <person name="Butdee W."/>
            <person name="Duangmal K."/>
        </authorList>
    </citation>
    <scope>NUCLEOTIDE SEQUENCE [LARGE SCALE GENOMIC DNA]</scope>
    <source>
        <strain evidence="8 9">JCM 19149</strain>
    </source>
</reference>
<dbReference type="RefSeq" id="WP_345640901.1">
    <property type="nucleotide sequence ID" value="NZ_BAABLY010000004.1"/>
</dbReference>
<dbReference type="Proteomes" id="UP001464923">
    <property type="component" value="Unassembled WGS sequence"/>
</dbReference>
<evidence type="ECO:0000256" key="4">
    <source>
        <dbReference type="ARBA" id="ARBA00023136"/>
    </source>
</evidence>
<feature type="transmembrane region" description="Helical" evidence="6">
    <location>
        <begin position="334"/>
        <end position="356"/>
    </location>
</feature>
<evidence type="ECO:0000256" key="6">
    <source>
        <dbReference type="SAM" id="Phobius"/>
    </source>
</evidence>
<dbReference type="InterPro" id="IPR036259">
    <property type="entry name" value="MFS_trans_sf"/>
</dbReference>
<feature type="transmembrane region" description="Helical" evidence="6">
    <location>
        <begin position="31"/>
        <end position="51"/>
    </location>
</feature>
<evidence type="ECO:0000256" key="3">
    <source>
        <dbReference type="ARBA" id="ARBA00022989"/>
    </source>
</evidence>
<dbReference type="PROSITE" id="PS50850">
    <property type="entry name" value="MFS"/>
    <property type="match status" value="1"/>
</dbReference>
<gene>
    <name evidence="8" type="ORF">WHI96_19030</name>
</gene>
<evidence type="ECO:0000256" key="5">
    <source>
        <dbReference type="SAM" id="MobiDB-lite"/>
    </source>
</evidence>
<feature type="transmembrane region" description="Helical" evidence="6">
    <location>
        <begin position="244"/>
        <end position="263"/>
    </location>
</feature>
<dbReference type="PANTHER" id="PTHR23523">
    <property type="match status" value="1"/>
</dbReference>
<comment type="caution">
    <text evidence="8">The sequence shown here is derived from an EMBL/GenBank/DDBJ whole genome shotgun (WGS) entry which is preliminary data.</text>
</comment>
<organism evidence="8 9">
    <name type="scientific">Pseudonocardia tropica</name>
    <dbReference type="NCBI Taxonomy" id="681289"/>
    <lineage>
        <taxon>Bacteria</taxon>
        <taxon>Bacillati</taxon>
        <taxon>Actinomycetota</taxon>
        <taxon>Actinomycetes</taxon>
        <taxon>Pseudonocardiales</taxon>
        <taxon>Pseudonocardiaceae</taxon>
        <taxon>Pseudonocardia</taxon>
    </lineage>
</organism>
<keyword evidence="4 6" id="KW-0472">Membrane</keyword>
<name>A0ABV1JY71_9PSEU</name>
<dbReference type="InterPro" id="IPR011701">
    <property type="entry name" value="MFS"/>
</dbReference>
<evidence type="ECO:0000256" key="1">
    <source>
        <dbReference type="ARBA" id="ARBA00004651"/>
    </source>
</evidence>
<feature type="transmembrane region" description="Helical" evidence="6">
    <location>
        <begin position="123"/>
        <end position="144"/>
    </location>
</feature>
<dbReference type="Pfam" id="PF07690">
    <property type="entry name" value="MFS_1"/>
    <property type="match status" value="1"/>
</dbReference>
<sequence>MQAPRPGGPGSPGGAGPEAPVARSRPVVRPALVLLGVLALAVNLRAGLAGYPPLLETARADLGIGAGAAGLVQAGAVLMMSAGSFGAAAVAARVGRERLLGVAVATIGVGSLLRSVVALPTLVGGSVLVGLGIGVSGVLLTGVVKEHLAERAGAVTGAYVVSMMIGATVASAVAVPLAVALGRWSFSLAVWAVPAVLAVAVWAPVASRIGSARREPTDAPGTADDGPSVAEEVRVRHDPFARRIACYLAGSSTIFYGWLTWLSPFYESQGWSPQAAGLLLAAWSIAQIPAALLFPAAAERRRRWRFWAALTVVSSAAGTLGVLLAPAPGTPLPWLWAVLIGIGVGAGFPLGLTVIAWRTPTPARSAAVSGFGLGIGYFAAGVGPLVMGVVIDAAGFPPAIALLLLGAVLQGVAVARIGDRPR</sequence>
<keyword evidence="9" id="KW-1185">Reference proteome</keyword>
<dbReference type="Gene3D" id="1.20.1250.20">
    <property type="entry name" value="MFS general substrate transporter like domains"/>
    <property type="match status" value="1"/>
</dbReference>
<feature type="transmembrane region" description="Helical" evidence="6">
    <location>
        <begin position="275"/>
        <end position="294"/>
    </location>
</feature>
<feature type="transmembrane region" description="Helical" evidence="6">
    <location>
        <begin position="71"/>
        <end position="92"/>
    </location>
</feature>
<feature type="region of interest" description="Disordered" evidence="5">
    <location>
        <begin position="1"/>
        <end position="21"/>
    </location>
</feature>
<feature type="transmembrane region" description="Helical" evidence="6">
    <location>
        <begin position="184"/>
        <end position="205"/>
    </location>
</feature>
<keyword evidence="2 6" id="KW-0812">Transmembrane</keyword>
<feature type="transmembrane region" description="Helical" evidence="6">
    <location>
        <begin position="156"/>
        <end position="178"/>
    </location>
</feature>
<feature type="transmembrane region" description="Helical" evidence="6">
    <location>
        <begin position="99"/>
        <end position="117"/>
    </location>
</feature>
<evidence type="ECO:0000313" key="8">
    <source>
        <dbReference type="EMBL" id="MEQ3540906.1"/>
    </source>
</evidence>
<dbReference type="PANTHER" id="PTHR23523:SF2">
    <property type="entry name" value="2-NITROIMIDAZOLE TRANSPORTER"/>
    <property type="match status" value="1"/>
</dbReference>